<dbReference type="UniPathway" id="UPA00253">
    <property type="reaction ID" value="UER00327"/>
</dbReference>
<comment type="cofactor">
    <cofactor evidence="1">
        <name>FAD</name>
        <dbReference type="ChEBI" id="CHEBI:57692"/>
    </cofactor>
</comment>
<accession>A0A7R8X0Y9</accession>
<dbReference type="InterPro" id="IPR005288">
    <property type="entry name" value="NadB"/>
</dbReference>
<dbReference type="Gene3D" id="3.50.50.60">
    <property type="entry name" value="FAD/NAD(P)-binding domain"/>
    <property type="match status" value="1"/>
</dbReference>
<dbReference type="InterPro" id="IPR036094">
    <property type="entry name" value="NadA_sf"/>
</dbReference>
<feature type="domain" description="FAD-dependent oxidoreductase 2 FAD-binding" evidence="5">
    <location>
        <begin position="50"/>
        <end position="263"/>
    </location>
</feature>
<dbReference type="GO" id="GO:0051539">
    <property type="term" value="F:4 iron, 4 sulfur cluster binding"/>
    <property type="evidence" value="ECO:0007669"/>
    <property type="project" value="InterPro"/>
</dbReference>
<keyword evidence="2" id="KW-0285">Flavoprotein</keyword>
<dbReference type="EMBL" id="OB693419">
    <property type="protein sequence ID" value="CAD7237903.1"/>
    <property type="molecule type" value="Genomic_DNA"/>
</dbReference>
<organism evidence="6">
    <name type="scientific">Cyprideis torosa</name>
    <dbReference type="NCBI Taxonomy" id="163714"/>
    <lineage>
        <taxon>Eukaryota</taxon>
        <taxon>Metazoa</taxon>
        <taxon>Ecdysozoa</taxon>
        <taxon>Arthropoda</taxon>
        <taxon>Crustacea</taxon>
        <taxon>Oligostraca</taxon>
        <taxon>Ostracoda</taxon>
        <taxon>Podocopa</taxon>
        <taxon>Podocopida</taxon>
        <taxon>Cytherocopina</taxon>
        <taxon>Cytheroidea</taxon>
        <taxon>Cytherideidae</taxon>
        <taxon>Cyprideis</taxon>
    </lineage>
</organism>
<evidence type="ECO:0000256" key="3">
    <source>
        <dbReference type="ARBA" id="ARBA00022827"/>
    </source>
</evidence>
<dbReference type="SUPFAM" id="SSF51905">
    <property type="entry name" value="FAD/NAD(P)-binding domain"/>
    <property type="match status" value="1"/>
</dbReference>
<evidence type="ECO:0000256" key="1">
    <source>
        <dbReference type="ARBA" id="ARBA00001974"/>
    </source>
</evidence>
<dbReference type="GO" id="GO:0009435">
    <property type="term" value="P:NAD+ biosynthetic process"/>
    <property type="evidence" value="ECO:0007669"/>
    <property type="project" value="UniProtKB-UniPathway"/>
</dbReference>
<feature type="non-terminal residue" evidence="6">
    <location>
        <position position="263"/>
    </location>
</feature>
<evidence type="ECO:0000256" key="2">
    <source>
        <dbReference type="ARBA" id="ARBA00022630"/>
    </source>
</evidence>
<evidence type="ECO:0000259" key="5">
    <source>
        <dbReference type="Pfam" id="PF00890"/>
    </source>
</evidence>
<keyword evidence="4" id="KW-0560">Oxidoreductase</keyword>
<dbReference type="InterPro" id="IPR036188">
    <property type="entry name" value="FAD/NAD-bd_sf"/>
</dbReference>
<protein>
    <recommendedName>
        <fullName evidence="5">FAD-dependent oxidoreductase 2 FAD-binding domain-containing protein</fullName>
    </recommendedName>
</protein>
<dbReference type="GO" id="GO:0008987">
    <property type="term" value="F:quinolinate synthetase A activity"/>
    <property type="evidence" value="ECO:0007669"/>
    <property type="project" value="InterPro"/>
</dbReference>
<name>A0A7R8X0Y9_9CRUS</name>
<dbReference type="AlphaFoldDB" id="A0A7R8X0Y9"/>
<dbReference type="OrthoDB" id="71672at2759"/>
<dbReference type="PANTHER" id="PTHR42716">
    <property type="entry name" value="L-ASPARTATE OXIDASE"/>
    <property type="match status" value="1"/>
</dbReference>
<evidence type="ECO:0000256" key="4">
    <source>
        <dbReference type="ARBA" id="ARBA00023002"/>
    </source>
</evidence>
<dbReference type="SUPFAM" id="SSF142754">
    <property type="entry name" value="NadA-like"/>
    <property type="match status" value="1"/>
</dbReference>
<evidence type="ECO:0000313" key="6">
    <source>
        <dbReference type="EMBL" id="CAD7237903.1"/>
    </source>
</evidence>
<dbReference type="Pfam" id="PF00890">
    <property type="entry name" value="FAD_binding_2"/>
    <property type="match status" value="1"/>
</dbReference>
<keyword evidence="3" id="KW-0274">FAD</keyword>
<dbReference type="PANTHER" id="PTHR42716:SF2">
    <property type="entry name" value="L-ASPARTATE OXIDASE, CHLOROPLASTIC"/>
    <property type="match status" value="1"/>
</dbReference>
<dbReference type="GO" id="GO:0008734">
    <property type="term" value="F:L-aspartate oxidase activity"/>
    <property type="evidence" value="ECO:0007669"/>
    <property type="project" value="InterPro"/>
</dbReference>
<dbReference type="InterPro" id="IPR003953">
    <property type="entry name" value="FAD-dep_OxRdtase_2_FAD-bd"/>
</dbReference>
<sequence>MEHPQAKLIAHPESEAPILEMAHFIGSTSALLRFVEEDEAQSFIVATEEGSGISGLSLAIHLSKALPDKKIVLVTKSDLMESNTKYAQGGISVVLDLENDSFEKHVEDTLIAGDGLCHENVVRFVVEEGPERFHEVVSWGAEFDKQENGDYRLGKEGGHTANRVAHHKDITGYEIERTLAEMVRKYSNIEIYENHYAIDLITEHHISGASIADGITCYGAYALDREHKQIKTFIGKTTIMAMGGAGQVYEYTTNPVTATGDGI</sequence>
<reference evidence="6" key="1">
    <citation type="submission" date="2020-11" db="EMBL/GenBank/DDBJ databases">
        <authorList>
            <person name="Tran Van P."/>
        </authorList>
    </citation>
    <scope>NUCLEOTIDE SEQUENCE</scope>
</reference>
<gene>
    <name evidence="6" type="ORF">CTOB1V02_LOCUS15718</name>
</gene>
<proteinExistence type="predicted"/>